<name>A0A1J5S148_9ZZZZ</name>
<protein>
    <recommendedName>
        <fullName evidence="1">Methanolan biosynthesis EpsI domain-containing protein</fullName>
    </recommendedName>
</protein>
<dbReference type="AlphaFoldDB" id="A0A1J5S148"/>
<feature type="domain" description="Methanolan biosynthesis EpsI" evidence="1">
    <location>
        <begin position="12"/>
        <end position="172"/>
    </location>
</feature>
<proteinExistence type="predicted"/>
<sequence length="256" mass="28290">MKLDYLCLGLVAALLGFSVAAESGLVASKLRYAGKAPIVSLRKALPSELPGWQVEHLRIGPTETDSSEIARTLNFDQLIFRRYHSAMGSFSLYVAYWPPQKMSPVLVGGHTPDRCWVSSGWTCDAESLSWTCDVDHKPLFPAQYRVFHDAAGEVQQVIYWHLSGGKPFGGDYHINSSRSIFAYWKSVFLYHTGGNDEQYFIRINSQQSFESLWNDPGFRKLMEALAKLCLADPVATHSKAAGDARGSPPRAGVTGG</sequence>
<accession>A0A1J5S148</accession>
<dbReference type="EMBL" id="MLJW01000124">
    <property type="protein sequence ID" value="OIQ98012.1"/>
    <property type="molecule type" value="Genomic_DNA"/>
</dbReference>
<dbReference type="InterPro" id="IPR014263">
    <property type="entry name" value="Methanolan_biosynth_EpsI"/>
</dbReference>
<dbReference type="Pfam" id="PF11984">
    <property type="entry name" value="DUF3485"/>
    <property type="match status" value="1"/>
</dbReference>
<evidence type="ECO:0000313" key="2">
    <source>
        <dbReference type="EMBL" id="OIQ98012.1"/>
    </source>
</evidence>
<gene>
    <name evidence="2" type="ORF">GALL_199330</name>
</gene>
<reference evidence="2" key="1">
    <citation type="submission" date="2016-10" db="EMBL/GenBank/DDBJ databases">
        <title>Sequence of Gallionella enrichment culture.</title>
        <authorList>
            <person name="Poehlein A."/>
            <person name="Muehling M."/>
            <person name="Daniel R."/>
        </authorList>
    </citation>
    <scope>NUCLEOTIDE SEQUENCE</scope>
</reference>
<comment type="caution">
    <text evidence="2">The sequence shown here is derived from an EMBL/GenBank/DDBJ whole genome shotgun (WGS) entry which is preliminary data.</text>
</comment>
<evidence type="ECO:0000259" key="1">
    <source>
        <dbReference type="Pfam" id="PF11984"/>
    </source>
</evidence>
<organism evidence="2">
    <name type="scientific">mine drainage metagenome</name>
    <dbReference type="NCBI Taxonomy" id="410659"/>
    <lineage>
        <taxon>unclassified sequences</taxon>
        <taxon>metagenomes</taxon>
        <taxon>ecological metagenomes</taxon>
    </lineage>
</organism>